<comment type="caution">
    <text evidence="21">The sequence shown here is derived from an EMBL/GenBank/DDBJ whole genome shotgun (WGS) entry which is preliminary data.</text>
</comment>
<evidence type="ECO:0000259" key="20">
    <source>
        <dbReference type="PROSITE" id="PS51007"/>
    </source>
</evidence>
<name>A0A1L9AUD4_9BACT</name>
<evidence type="ECO:0000256" key="17">
    <source>
        <dbReference type="PROSITE-ProRule" id="PRU00433"/>
    </source>
</evidence>
<dbReference type="PANTHER" id="PTHR22888:SF9">
    <property type="entry name" value="CYTOCHROME C OXIDASE SUBUNIT 2"/>
    <property type="match status" value="1"/>
</dbReference>
<keyword evidence="4" id="KW-0813">Transport</keyword>
<feature type="domain" description="Cytochrome oxidase subunit II copper A binding" evidence="19">
    <location>
        <begin position="100"/>
        <end position="211"/>
    </location>
</feature>
<evidence type="ECO:0000256" key="8">
    <source>
        <dbReference type="ARBA" id="ARBA00022723"/>
    </source>
</evidence>
<evidence type="ECO:0000256" key="18">
    <source>
        <dbReference type="SAM" id="Phobius"/>
    </source>
</evidence>
<evidence type="ECO:0000256" key="14">
    <source>
        <dbReference type="ARBA" id="ARBA00023136"/>
    </source>
</evidence>
<feature type="transmembrane region" description="Helical" evidence="18">
    <location>
        <begin position="25"/>
        <end position="49"/>
    </location>
</feature>
<dbReference type="PROSITE" id="PS51007">
    <property type="entry name" value="CYTC"/>
    <property type="match status" value="1"/>
</dbReference>
<dbReference type="InterPro" id="IPR014222">
    <property type="entry name" value="Cyt_c_oxidase_su2"/>
</dbReference>
<dbReference type="RefSeq" id="WP_071905374.1">
    <property type="nucleotide sequence ID" value="NZ_MPIN01000032.1"/>
</dbReference>
<dbReference type="Pfam" id="PF00116">
    <property type="entry name" value="COX2"/>
    <property type="match status" value="1"/>
</dbReference>
<comment type="subcellular location">
    <subcellularLocation>
        <location evidence="1">Membrane</location>
        <topology evidence="1">Multi-pass membrane protein</topology>
    </subcellularLocation>
</comment>
<dbReference type="Gene3D" id="1.10.760.10">
    <property type="entry name" value="Cytochrome c-like domain"/>
    <property type="match status" value="1"/>
</dbReference>
<dbReference type="CDD" id="cd13915">
    <property type="entry name" value="CuRO_HCO_II_like_2"/>
    <property type="match status" value="1"/>
</dbReference>
<proteinExistence type="inferred from homology"/>
<evidence type="ECO:0000313" key="21">
    <source>
        <dbReference type="EMBL" id="OJH33611.1"/>
    </source>
</evidence>
<evidence type="ECO:0000256" key="2">
    <source>
        <dbReference type="ARBA" id="ARBA00007866"/>
    </source>
</evidence>
<dbReference type="SUPFAM" id="SSF46626">
    <property type="entry name" value="Cytochrome c"/>
    <property type="match status" value="1"/>
</dbReference>
<dbReference type="InterPro" id="IPR002429">
    <property type="entry name" value="CcO_II-like_C"/>
</dbReference>
<evidence type="ECO:0000256" key="12">
    <source>
        <dbReference type="ARBA" id="ARBA00023004"/>
    </source>
</evidence>
<keyword evidence="5 17" id="KW-0349">Heme</keyword>
<keyword evidence="14 18" id="KW-0472">Membrane</keyword>
<organism evidence="21 22">
    <name type="scientific">Cystobacter ferrugineus</name>
    <dbReference type="NCBI Taxonomy" id="83449"/>
    <lineage>
        <taxon>Bacteria</taxon>
        <taxon>Pseudomonadati</taxon>
        <taxon>Myxococcota</taxon>
        <taxon>Myxococcia</taxon>
        <taxon>Myxococcales</taxon>
        <taxon>Cystobacterineae</taxon>
        <taxon>Archangiaceae</taxon>
        <taxon>Cystobacter</taxon>
    </lineage>
</organism>
<evidence type="ECO:0000256" key="9">
    <source>
        <dbReference type="ARBA" id="ARBA00022967"/>
    </source>
</evidence>
<evidence type="ECO:0000256" key="11">
    <source>
        <dbReference type="ARBA" id="ARBA00022989"/>
    </source>
</evidence>
<dbReference type="Gene3D" id="2.60.40.420">
    <property type="entry name" value="Cupredoxins - blue copper proteins"/>
    <property type="match status" value="1"/>
</dbReference>
<dbReference type="Proteomes" id="UP000182229">
    <property type="component" value="Unassembled WGS sequence"/>
</dbReference>
<evidence type="ECO:0000256" key="7">
    <source>
        <dbReference type="ARBA" id="ARBA00022692"/>
    </source>
</evidence>
<keyword evidence="6" id="KW-0679">Respiratory chain</keyword>
<dbReference type="PROSITE" id="PS00078">
    <property type="entry name" value="COX2"/>
    <property type="match status" value="1"/>
</dbReference>
<keyword evidence="12 17" id="KW-0408">Iron</keyword>
<dbReference type="Pfam" id="PF00034">
    <property type="entry name" value="Cytochrom_C"/>
    <property type="match status" value="1"/>
</dbReference>
<gene>
    <name evidence="21" type="ORF">BON30_47955</name>
</gene>
<dbReference type="PROSITE" id="PS50857">
    <property type="entry name" value="COX2_CUA"/>
    <property type="match status" value="1"/>
</dbReference>
<keyword evidence="22" id="KW-1185">Reference proteome</keyword>
<dbReference type="GO" id="GO:0042773">
    <property type="term" value="P:ATP synthesis coupled electron transport"/>
    <property type="evidence" value="ECO:0007669"/>
    <property type="project" value="TreeGrafter"/>
</dbReference>
<sequence>MNELLNNILFLPEQASTFAERVDSLHIFVVTVTMLSSFAVGTAALYFFFRYRRRTAEQMTEYVVPSVKTEFLFVSLPLIFFLTWFVIGFRDFVFVTTPPKDAMDVYVMGKQWMWKFSYPEGPNGVNVLHVPANRPVRLLITSRDVIHSFFVPAFRIKMDAVPGRYTQTWFEATKPGTYQILCTEYCGLSHSKMLGEVVVLSPEEWDAWLKEQRRGDLANRQDALADLSLAPPPARMAEQGQKVAAEVGCFKCHTVNGEPHIGPTFLGMYGRQETLQDGNDIIADEAYITQSMMDPGAHLVSGYPNAMPTFQGKLTGPQTAAIVEYIKTLRTPDIRTTGASQGPVYEPIQQ</sequence>
<keyword evidence="11 18" id="KW-1133">Transmembrane helix</keyword>
<keyword evidence="7 18" id="KW-0812">Transmembrane</keyword>
<dbReference type="GO" id="GO:0016491">
    <property type="term" value="F:oxidoreductase activity"/>
    <property type="evidence" value="ECO:0007669"/>
    <property type="project" value="InterPro"/>
</dbReference>
<dbReference type="InterPro" id="IPR008972">
    <property type="entry name" value="Cupredoxin"/>
</dbReference>
<dbReference type="InterPro" id="IPR045187">
    <property type="entry name" value="CcO_II"/>
</dbReference>
<protein>
    <recommendedName>
        <fullName evidence="3">cytochrome-c oxidase</fullName>
        <ecNumber evidence="3">7.1.1.9</ecNumber>
    </recommendedName>
    <alternativeName>
        <fullName evidence="16">Cytochrome aa3 subunit 2</fullName>
    </alternativeName>
</protein>
<keyword evidence="8 17" id="KW-0479">Metal-binding</keyword>
<accession>A0A1L9AUD4</accession>
<comment type="similarity">
    <text evidence="2">Belongs to the cytochrome c oxidase subunit 2 family.</text>
</comment>
<reference evidence="22" key="1">
    <citation type="submission" date="2016-11" db="EMBL/GenBank/DDBJ databases">
        <authorList>
            <person name="Shukria A."/>
            <person name="Stevens D.C."/>
        </authorList>
    </citation>
    <scope>NUCLEOTIDE SEQUENCE [LARGE SCALE GENOMIC DNA]</scope>
    <source>
        <strain evidence="22">Cbfe23</strain>
    </source>
</reference>
<evidence type="ECO:0000256" key="6">
    <source>
        <dbReference type="ARBA" id="ARBA00022660"/>
    </source>
</evidence>
<dbReference type="InterPro" id="IPR001505">
    <property type="entry name" value="Copper_CuA"/>
</dbReference>
<dbReference type="AlphaFoldDB" id="A0A1L9AUD4"/>
<dbReference type="GO" id="GO:0005507">
    <property type="term" value="F:copper ion binding"/>
    <property type="evidence" value="ECO:0007669"/>
    <property type="project" value="InterPro"/>
</dbReference>
<evidence type="ECO:0000259" key="19">
    <source>
        <dbReference type="PROSITE" id="PS50857"/>
    </source>
</evidence>
<evidence type="ECO:0000256" key="1">
    <source>
        <dbReference type="ARBA" id="ARBA00004141"/>
    </source>
</evidence>
<dbReference type="STRING" id="83449.BON30_47955"/>
<evidence type="ECO:0000256" key="16">
    <source>
        <dbReference type="ARBA" id="ARBA00031399"/>
    </source>
</evidence>
<dbReference type="OrthoDB" id="9781261at2"/>
<evidence type="ECO:0000256" key="3">
    <source>
        <dbReference type="ARBA" id="ARBA00012949"/>
    </source>
</evidence>
<dbReference type="InterPro" id="IPR036257">
    <property type="entry name" value="Cyt_c_oxidase_su2_TM_sf"/>
</dbReference>
<dbReference type="EMBL" id="MPIN01000032">
    <property type="protein sequence ID" value="OJH33611.1"/>
    <property type="molecule type" value="Genomic_DNA"/>
</dbReference>
<comment type="function">
    <text evidence="15">Subunits I and II form the functional core of the enzyme complex. Electrons originating in cytochrome c are transferred via heme a and Cu(A) to the binuclear center formed by heme a3 and Cu(B).</text>
</comment>
<dbReference type="GO" id="GO:0020037">
    <property type="term" value="F:heme binding"/>
    <property type="evidence" value="ECO:0007669"/>
    <property type="project" value="InterPro"/>
</dbReference>
<feature type="domain" description="Cytochrome c" evidence="20">
    <location>
        <begin position="235"/>
        <end position="330"/>
    </location>
</feature>
<keyword evidence="9" id="KW-1278">Translocase</keyword>
<dbReference type="SUPFAM" id="SSF81464">
    <property type="entry name" value="Cytochrome c oxidase subunit II-like, transmembrane region"/>
    <property type="match status" value="1"/>
</dbReference>
<evidence type="ECO:0000256" key="13">
    <source>
        <dbReference type="ARBA" id="ARBA00023008"/>
    </source>
</evidence>
<dbReference type="EC" id="7.1.1.9" evidence="3"/>
<evidence type="ECO:0000313" key="22">
    <source>
        <dbReference type="Proteomes" id="UP000182229"/>
    </source>
</evidence>
<dbReference type="GO" id="GO:0016020">
    <property type="term" value="C:membrane"/>
    <property type="evidence" value="ECO:0007669"/>
    <property type="project" value="UniProtKB-SubCell"/>
</dbReference>
<dbReference type="Gene3D" id="1.10.287.90">
    <property type="match status" value="1"/>
</dbReference>
<reference evidence="21 22" key="2">
    <citation type="submission" date="2016-12" db="EMBL/GenBank/DDBJ databases">
        <title>Draft Genome Sequence of Cystobacter ferrugineus Strain Cbfe23.</title>
        <authorList>
            <person name="Akbar S."/>
            <person name="Dowd S.E."/>
            <person name="Stevens D.C."/>
        </authorList>
    </citation>
    <scope>NUCLEOTIDE SEQUENCE [LARGE SCALE GENOMIC DNA]</scope>
    <source>
        <strain evidence="21 22">Cbfe23</strain>
    </source>
</reference>
<feature type="transmembrane region" description="Helical" evidence="18">
    <location>
        <begin position="70"/>
        <end position="89"/>
    </location>
</feature>
<dbReference type="NCBIfam" id="TIGR02866">
    <property type="entry name" value="CoxB"/>
    <property type="match status" value="1"/>
</dbReference>
<dbReference type="InterPro" id="IPR009056">
    <property type="entry name" value="Cyt_c-like_dom"/>
</dbReference>
<dbReference type="PANTHER" id="PTHR22888">
    <property type="entry name" value="CYTOCHROME C OXIDASE, SUBUNIT II"/>
    <property type="match status" value="1"/>
</dbReference>
<keyword evidence="13" id="KW-0186">Copper</keyword>
<dbReference type="SUPFAM" id="SSF49503">
    <property type="entry name" value="Cupredoxins"/>
    <property type="match status" value="1"/>
</dbReference>
<evidence type="ECO:0000256" key="4">
    <source>
        <dbReference type="ARBA" id="ARBA00022448"/>
    </source>
</evidence>
<evidence type="ECO:0000256" key="10">
    <source>
        <dbReference type="ARBA" id="ARBA00022982"/>
    </source>
</evidence>
<dbReference type="GO" id="GO:0004129">
    <property type="term" value="F:cytochrome-c oxidase activity"/>
    <property type="evidence" value="ECO:0007669"/>
    <property type="project" value="UniProtKB-EC"/>
</dbReference>
<evidence type="ECO:0000256" key="15">
    <source>
        <dbReference type="ARBA" id="ARBA00024688"/>
    </source>
</evidence>
<keyword evidence="10" id="KW-0249">Electron transport</keyword>
<evidence type="ECO:0000256" key="5">
    <source>
        <dbReference type="ARBA" id="ARBA00022617"/>
    </source>
</evidence>
<dbReference type="InterPro" id="IPR036909">
    <property type="entry name" value="Cyt_c-like_dom_sf"/>
</dbReference>